<keyword evidence="10 11" id="KW-0472">Membrane</keyword>
<keyword evidence="4" id="KW-0597">Phosphoprotein</keyword>
<dbReference type="GO" id="GO:0000155">
    <property type="term" value="F:phosphorelay sensor kinase activity"/>
    <property type="evidence" value="ECO:0007669"/>
    <property type="project" value="InterPro"/>
</dbReference>
<evidence type="ECO:0000259" key="12">
    <source>
        <dbReference type="PROSITE" id="PS50109"/>
    </source>
</evidence>
<keyword evidence="8 11" id="KW-1133">Transmembrane helix</keyword>
<dbReference type="Pfam" id="PF02518">
    <property type="entry name" value="HATPase_c"/>
    <property type="match status" value="1"/>
</dbReference>
<dbReference type="Gene3D" id="1.10.287.130">
    <property type="match status" value="1"/>
</dbReference>
<sequence>MSFPSRRLSVQAILVVATGVLSLIALSAVAVAVGLAIRSNVERSVFADTQRAATDWIGSMDTARPPPPVTTSDVNLLQLVDSSGHVVSASKAAAGRPVLSEVWPPSDDRIQQHTECTDSGCVMFTASRPSPQEEQVLWGGESHVVFAGRDQPAILSTYRLELYLGAGVLTASALLVVTAWLLIGQALRPVELMRRRIAEVTVTDLGLRVPEPPGGDAIARLARTANETLSRLQEAVNHQRHFASMVSHELRTPLTGLRAQLEESRLYPEMDPRVAIRDALVTVERCQLIIDEMLMLARIRTSPHRPALVDLSALAQDEAALRSTKVPIQVYADEPVVVCGNPVQLAEVLVNLLRNAQRHARSRVEVRVRRVGGLAEVSVLDDGIGIQPEDRERVFEPFARLVEARRREPQGSGLGLAISRAIAEAHQGSLTVEDSLQGADFVLRLPLPDDTTPVPPAR</sequence>
<accession>A0A5S4FTM6</accession>
<feature type="domain" description="HAMP" evidence="13">
    <location>
        <begin position="184"/>
        <end position="237"/>
    </location>
</feature>
<name>A0A5S4FTM6_9ACTN</name>
<dbReference type="EMBL" id="VCKX01000248">
    <property type="protein sequence ID" value="TMR23983.1"/>
    <property type="molecule type" value="Genomic_DNA"/>
</dbReference>
<feature type="transmembrane region" description="Helical" evidence="11">
    <location>
        <begin position="12"/>
        <end position="37"/>
    </location>
</feature>
<evidence type="ECO:0000256" key="6">
    <source>
        <dbReference type="ARBA" id="ARBA00022692"/>
    </source>
</evidence>
<dbReference type="EC" id="2.7.13.3" evidence="3"/>
<comment type="caution">
    <text evidence="14">The sequence shown here is derived from an EMBL/GenBank/DDBJ whole genome shotgun (WGS) entry which is preliminary data.</text>
</comment>
<evidence type="ECO:0000259" key="13">
    <source>
        <dbReference type="PROSITE" id="PS50885"/>
    </source>
</evidence>
<proteinExistence type="predicted"/>
<dbReference type="Gene3D" id="3.30.565.10">
    <property type="entry name" value="Histidine kinase-like ATPase, C-terminal domain"/>
    <property type="match status" value="1"/>
</dbReference>
<evidence type="ECO:0000256" key="2">
    <source>
        <dbReference type="ARBA" id="ARBA00004236"/>
    </source>
</evidence>
<comment type="subcellular location">
    <subcellularLocation>
        <location evidence="2">Cell membrane</location>
    </subcellularLocation>
</comment>
<dbReference type="SMART" id="SM00388">
    <property type="entry name" value="HisKA"/>
    <property type="match status" value="1"/>
</dbReference>
<dbReference type="Pfam" id="PF00512">
    <property type="entry name" value="HisKA"/>
    <property type="match status" value="1"/>
</dbReference>
<evidence type="ECO:0000256" key="4">
    <source>
        <dbReference type="ARBA" id="ARBA00022553"/>
    </source>
</evidence>
<evidence type="ECO:0000313" key="14">
    <source>
        <dbReference type="EMBL" id="TMR23983.1"/>
    </source>
</evidence>
<keyword evidence="6 11" id="KW-0812">Transmembrane</keyword>
<dbReference type="InterPro" id="IPR004358">
    <property type="entry name" value="Sig_transdc_His_kin-like_C"/>
</dbReference>
<dbReference type="InterPro" id="IPR036097">
    <property type="entry name" value="HisK_dim/P_sf"/>
</dbReference>
<keyword evidence="7 14" id="KW-0418">Kinase</keyword>
<dbReference type="PROSITE" id="PS50885">
    <property type="entry name" value="HAMP"/>
    <property type="match status" value="1"/>
</dbReference>
<dbReference type="Proteomes" id="UP000306628">
    <property type="component" value="Unassembled WGS sequence"/>
</dbReference>
<dbReference type="PANTHER" id="PTHR45436:SF5">
    <property type="entry name" value="SENSOR HISTIDINE KINASE TRCS"/>
    <property type="match status" value="1"/>
</dbReference>
<dbReference type="InterPro" id="IPR036890">
    <property type="entry name" value="HATPase_C_sf"/>
</dbReference>
<dbReference type="OrthoDB" id="9786919at2"/>
<organism evidence="14 15">
    <name type="scientific">Nonomuraea zeae</name>
    <dbReference type="NCBI Taxonomy" id="1642303"/>
    <lineage>
        <taxon>Bacteria</taxon>
        <taxon>Bacillati</taxon>
        <taxon>Actinomycetota</taxon>
        <taxon>Actinomycetes</taxon>
        <taxon>Streptosporangiales</taxon>
        <taxon>Streptosporangiaceae</taxon>
        <taxon>Nonomuraea</taxon>
    </lineage>
</organism>
<dbReference type="GO" id="GO:0005886">
    <property type="term" value="C:plasma membrane"/>
    <property type="evidence" value="ECO:0007669"/>
    <property type="project" value="UniProtKB-SubCell"/>
</dbReference>
<dbReference type="InterPro" id="IPR050428">
    <property type="entry name" value="TCS_sensor_his_kinase"/>
</dbReference>
<evidence type="ECO:0000256" key="3">
    <source>
        <dbReference type="ARBA" id="ARBA00012438"/>
    </source>
</evidence>
<dbReference type="PROSITE" id="PS50109">
    <property type="entry name" value="HIS_KIN"/>
    <property type="match status" value="1"/>
</dbReference>
<dbReference type="PANTHER" id="PTHR45436">
    <property type="entry name" value="SENSOR HISTIDINE KINASE YKOH"/>
    <property type="match status" value="1"/>
</dbReference>
<comment type="catalytic activity">
    <reaction evidence="1">
        <text>ATP + protein L-histidine = ADP + protein N-phospho-L-histidine.</text>
        <dbReference type="EC" id="2.7.13.3"/>
    </reaction>
</comment>
<dbReference type="SMART" id="SM00304">
    <property type="entry name" value="HAMP"/>
    <property type="match status" value="1"/>
</dbReference>
<dbReference type="RefSeq" id="WP_138696402.1">
    <property type="nucleotide sequence ID" value="NZ_JBHSAZ010000114.1"/>
</dbReference>
<reference evidence="14 15" key="1">
    <citation type="submission" date="2019-05" db="EMBL/GenBank/DDBJ databases">
        <title>Draft genome sequence of Nonomuraea zeae DSM 100528.</title>
        <authorList>
            <person name="Saricaoglu S."/>
            <person name="Isik K."/>
        </authorList>
    </citation>
    <scope>NUCLEOTIDE SEQUENCE [LARGE SCALE GENOMIC DNA]</scope>
    <source>
        <strain evidence="14 15">DSM 100528</strain>
    </source>
</reference>
<evidence type="ECO:0000256" key="8">
    <source>
        <dbReference type="ARBA" id="ARBA00022989"/>
    </source>
</evidence>
<dbReference type="InterPro" id="IPR003660">
    <property type="entry name" value="HAMP_dom"/>
</dbReference>
<feature type="transmembrane region" description="Helical" evidence="11">
    <location>
        <begin position="162"/>
        <end position="187"/>
    </location>
</feature>
<evidence type="ECO:0000256" key="10">
    <source>
        <dbReference type="ARBA" id="ARBA00023136"/>
    </source>
</evidence>
<keyword evidence="15" id="KW-1185">Reference proteome</keyword>
<feature type="domain" description="Histidine kinase" evidence="12">
    <location>
        <begin position="245"/>
        <end position="449"/>
    </location>
</feature>
<keyword evidence="5" id="KW-0808">Transferase</keyword>
<evidence type="ECO:0000256" key="9">
    <source>
        <dbReference type="ARBA" id="ARBA00023012"/>
    </source>
</evidence>
<evidence type="ECO:0000256" key="11">
    <source>
        <dbReference type="SAM" id="Phobius"/>
    </source>
</evidence>
<dbReference type="InterPro" id="IPR003661">
    <property type="entry name" value="HisK_dim/P_dom"/>
</dbReference>
<dbReference type="InterPro" id="IPR003594">
    <property type="entry name" value="HATPase_dom"/>
</dbReference>
<keyword evidence="9" id="KW-0902">Two-component regulatory system</keyword>
<gene>
    <name evidence="14" type="ORF">ETD85_47270</name>
</gene>
<dbReference type="CDD" id="cd00082">
    <property type="entry name" value="HisKA"/>
    <property type="match status" value="1"/>
</dbReference>
<evidence type="ECO:0000256" key="5">
    <source>
        <dbReference type="ARBA" id="ARBA00022679"/>
    </source>
</evidence>
<evidence type="ECO:0000256" key="1">
    <source>
        <dbReference type="ARBA" id="ARBA00000085"/>
    </source>
</evidence>
<dbReference type="PRINTS" id="PR00344">
    <property type="entry name" value="BCTRLSENSOR"/>
</dbReference>
<dbReference type="SUPFAM" id="SSF55874">
    <property type="entry name" value="ATPase domain of HSP90 chaperone/DNA topoisomerase II/histidine kinase"/>
    <property type="match status" value="1"/>
</dbReference>
<protein>
    <recommendedName>
        <fullName evidence="3">histidine kinase</fullName>
        <ecNumber evidence="3">2.7.13.3</ecNumber>
    </recommendedName>
</protein>
<evidence type="ECO:0000313" key="15">
    <source>
        <dbReference type="Proteomes" id="UP000306628"/>
    </source>
</evidence>
<dbReference type="AlphaFoldDB" id="A0A5S4FTM6"/>
<dbReference type="SMART" id="SM00387">
    <property type="entry name" value="HATPase_c"/>
    <property type="match status" value="1"/>
</dbReference>
<dbReference type="InterPro" id="IPR005467">
    <property type="entry name" value="His_kinase_dom"/>
</dbReference>
<evidence type="ECO:0000256" key="7">
    <source>
        <dbReference type="ARBA" id="ARBA00022777"/>
    </source>
</evidence>
<dbReference type="SUPFAM" id="SSF47384">
    <property type="entry name" value="Homodimeric domain of signal transducing histidine kinase"/>
    <property type="match status" value="1"/>
</dbReference>